<keyword evidence="5" id="KW-1185">Reference proteome</keyword>
<comment type="similarity">
    <text evidence="1">Belongs to the peptidase C13 family.</text>
</comment>
<organism evidence="4 5">
    <name type="scientific">Gongylonema pulchrum</name>
    <dbReference type="NCBI Taxonomy" id="637853"/>
    <lineage>
        <taxon>Eukaryota</taxon>
        <taxon>Metazoa</taxon>
        <taxon>Ecdysozoa</taxon>
        <taxon>Nematoda</taxon>
        <taxon>Chromadorea</taxon>
        <taxon>Rhabditida</taxon>
        <taxon>Spirurina</taxon>
        <taxon>Spiruromorpha</taxon>
        <taxon>Spiruroidea</taxon>
        <taxon>Gongylonematidae</taxon>
        <taxon>Gongylonema</taxon>
    </lineage>
</organism>
<dbReference type="Pfam" id="PF01650">
    <property type="entry name" value="Peptidase_C13"/>
    <property type="match status" value="1"/>
</dbReference>
<protein>
    <recommendedName>
        <fullName evidence="3">Legumain prodomain domain-containing protein</fullName>
    </recommendedName>
</protein>
<dbReference type="Gene3D" id="3.40.50.1460">
    <property type="match status" value="1"/>
</dbReference>
<dbReference type="EMBL" id="UYRT01008473">
    <property type="protein sequence ID" value="VDK45132.1"/>
    <property type="molecule type" value="Genomic_DNA"/>
</dbReference>
<sequence length="195" mass="22752">MNKETLGRQFAIVKKETNRSHVMHYGDMKIAQDHVAEYIGNKTFPLKKLFGDSRTEESRSTVAWPSREIHLRMLEKELHEAQKESERKALRHKIKKLEMKREYLEAFMESLVWAIAPQKSQYEIMHTMPSSVSSLHCFDDVIKAFHRSCFHFGHNPYALKYSYVFANLCAAGTGSETIIRKMFDKCVDIEIQGIH</sequence>
<reference evidence="4 5" key="1">
    <citation type="submission" date="2018-11" db="EMBL/GenBank/DDBJ databases">
        <authorList>
            <consortium name="Pathogen Informatics"/>
        </authorList>
    </citation>
    <scope>NUCLEOTIDE SEQUENCE [LARGE SCALE GENOMIC DNA]</scope>
</reference>
<dbReference type="CDD" id="cd21115">
    <property type="entry name" value="legumain_C"/>
    <property type="match status" value="1"/>
</dbReference>
<dbReference type="GO" id="GO:0004197">
    <property type="term" value="F:cysteine-type endopeptidase activity"/>
    <property type="evidence" value="ECO:0007669"/>
    <property type="project" value="TreeGrafter"/>
</dbReference>
<dbReference type="GO" id="GO:0051603">
    <property type="term" value="P:proteolysis involved in protein catabolic process"/>
    <property type="evidence" value="ECO:0007669"/>
    <property type="project" value="TreeGrafter"/>
</dbReference>
<keyword evidence="2" id="KW-0175">Coiled coil</keyword>
<evidence type="ECO:0000313" key="5">
    <source>
        <dbReference type="Proteomes" id="UP000271098"/>
    </source>
</evidence>
<evidence type="ECO:0000313" key="4">
    <source>
        <dbReference type="EMBL" id="VDK45132.1"/>
    </source>
</evidence>
<gene>
    <name evidence="4" type="ORF">GPUH_LOCUS4471</name>
</gene>
<feature type="domain" description="Legumain prodomain" evidence="3">
    <location>
        <begin position="93"/>
        <end position="186"/>
    </location>
</feature>
<evidence type="ECO:0000259" key="3">
    <source>
        <dbReference type="Pfam" id="PF20985"/>
    </source>
</evidence>
<proteinExistence type="inferred from homology"/>
<dbReference type="Pfam" id="PF20985">
    <property type="entry name" value="Legum_prodom"/>
    <property type="match status" value="1"/>
</dbReference>
<dbReference type="OrthoDB" id="192611at2759"/>
<accession>A0A3P6Q5V6</accession>
<dbReference type="AlphaFoldDB" id="A0A3P6Q5V6"/>
<dbReference type="InterPro" id="IPR001096">
    <property type="entry name" value="Peptidase_C13"/>
</dbReference>
<dbReference type="InterPro" id="IPR048501">
    <property type="entry name" value="Legum_prodom"/>
</dbReference>
<dbReference type="GO" id="GO:0005773">
    <property type="term" value="C:vacuole"/>
    <property type="evidence" value="ECO:0007669"/>
    <property type="project" value="GOC"/>
</dbReference>
<dbReference type="PANTHER" id="PTHR12000">
    <property type="entry name" value="HEMOGLOBINASE FAMILY MEMBER"/>
    <property type="match status" value="1"/>
</dbReference>
<name>A0A3P6Q5V6_9BILA</name>
<dbReference type="GO" id="GO:0006624">
    <property type="term" value="P:vacuolar protein processing"/>
    <property type="evidence" value="ECO:0007669"/>
    <property type="project" value="TreeGrafter"/>
</dbReference>
<dbReference type="InterPro" id="IPR046427">
    <property type="entry name" value="Legumain_prodom_sf"/>
</dbReference>
<evidence type="ECO:0000256" key="2">
    <source>
        <dbReference type="SAM" id="Coils"/>
    </source>
</evidence>
<feature type="coiled-coil region" evidence="2">
    <location>
        <begin position="71"/>
        <end position="100"/>
    </location>
</feature>
<dbReference type="Gene3D" id="1.10.132.130">
    <property type="match status" value="1"/>
</dbReference>
<dbReference type="Proteomes" id="UP000271098">
    <property type="component" value="Unassembled WGS sequence"/>
</dbReference>
<evidence type="ECO:0000256" key="1">
    <source>
        <dbReference type="ARBA" id="ARBA00009941"/>
    </source>
</evidence>
<dbReference type="PANTHER" id="PTHR12000:SF42">
    <property type="entry name" value="LEGUMAIN"/>
    <property type="match status" value="1"/>
</dbReference>